<evidence type="ECO:0000313" key="3">
    <source>
        <dbReference type="EnsemblProtists" id="EKX39986"/>
    </source>
</evidence>
<organism evidence="2">
    <name type="scientific">Guillardia theta (strain CCMP2712)</name>
    <name type="common">Cryptophyte</name>
    <dbReference type="NCBI Taxonomy" id="905079"/>
    <lineage>
        <taxon>Eukaryota</taxon>
        <taxon>Cryptophyceae</taxon>
        <taxon>Pyrenomonadales</taxon>
        <taxon>Geminigeraceae</taxon>
        <taxon>Guillardia</taxon>
    </lineage>
</organism>
<dbReference type="KEGG" id="gtt:GUITHDRAFT_143140"/>
<dbReference type="OrthoDB" id="59449at2759"/>
<evidence type="ECO:0000313" key="2">
    <source>
        <dbReference type="EMBL" id="EKX39986.1"/>
    </source>
</evidence>
<dbReference type="PaxDb" id="55529-EKX39986"/>
<dbReference type="RefSeq" id="XP_005826966.1">
    <property type="nucleotide sequence ID" value="XM_005826909.1"/>
</dbReference>
<accession>L1IUP3</accession>
<evidence type="ECO:0000313" key="4">
    <source>
        <dbReference type="Proteomes" id="UP000011087"/>
    </source>
</evidence>
<reference evidence="3" key="3">
    <citation type="submission" date="2015-06" db="UniProtKB">
        <authorList>
            <consortium name="EnsemblProtists"/>
        </authorList>
    </citation>
    <scope>IDENTIFICATION</scope>
</reference>
<sequence>MTGYRSAGNQSLLSFRTGFAVSGYSGYIPSNEAVPIPTKGGPNEEPPEALRDRSPARGYPEGMPLKPPADTEYGEKFREEDMIRTHRRGGLEPSESFYEDGGVRMLNEEETSQDRIPSKKFVGSSSYATGYVDPAARMRYSVVEGRISAMNATETKRRIMLGDRKSKSRAAVTTYGAAYELLNAKQGDHSSVASPSSQYSQTGSSMYNTMYNLANRPGKLRDMRALRDPVQITENADTKELFATSSKYFHGRTPGYQGFLPENVHGSSRTERALEHSKDHLQTQSKKFGLFVLHNFSHHIPGYLGFQAQNPNNAKSAPKFALEGRLGTTTEDFNYQVAAPETLEKTKERRSNMKMFHPTRGRYQKDFSVSSEMLTFFTPGAEVESANGKTNAEGFYRISRPLEGLPRKFVPSATTESGYLFDTYTSRIG</sequence>
<dbReference type="GeneID" id="17296748"/>
<dbReference type="EMBL" id="JH993035">
    <property type="protein sequence ID" value="EKX39986.1"/>
    <property type="molecule type" value="Genomic_DNA"/>
</dbReference>
<protein>
    <submittedName>
        <fullName evidence="2 3">Uncharacterized protein</fullName>
    </submittedName>
</protein>
<reference evidence="4" key="2">
    <citation type="submission" date="2012-11" db="EMBL/GenBank/DDBJ databases">
        <authorList>
            <person name="Kuo A."/>
            <person name="Curtis B.A."/>
            <person name="Tanifuji G."/>
            <person name="Burki F."/>
            <person name="Gruber A."/>
            <person name="Irimia M."/>
            <person name="Maruyama S."/>
            <person name="Arias M.C."/>
            <person name="Ball S.G."/>
            <person name="Gile G.H."/>
            <person name="Hirakawa Y."/>
            <person name="Hopkins J.F."/>
            <person name="Rensing S.A."/>
            <person name="Schmutz J."/>
            <person name="Symeonidi A."/>
            <person name="Elias M."/>
            <person name="Eveleigh R.J."/>
            <person name="Herman E.K."/>
            <person name="Klute M.J."/>
            <person name="Nakayama T."/>
            <person name="Obornik M."/>
            <person name="Reyes-Prieto A."/>
            <person name="Armbrust E.V."/>
            <person name="Aves S.J."/>
            <person name="Beiko R.G."/>
            <person name="Coutinho P."/>
            <person name="Dacks J.B."/>
            <person name="Durnford D.G."/>
            <person name="Fast N.M."/>
            <person name="Green B.R."/>
            <person name="Grisdale C."/>
            <person name="Hempe F."/>
            <person name="Henrissat B."/>
            <person name="Hoppner M.P."/>
            <person name="Ishida K.-I."/>
            <person name="Kim E."/>
            <person name="Koreny L."/>
            <person name="Kroth P.G."/>
            <person name="Liu Y."/>
            <person name="Malik S.-B."/>
            <person name="Maier U.G."/>
            <person name="McRose D."/>
            <person name="Mock T."/>
            <person name="Neilson J.A."/>
            <person name="Onodera N.T."/>
            <person name="Poole A.M."/>
            <person name="Pritham E.J."/>
            <person name="Richards T.A."/>
            <person name="Rocap G."/>
            <person name="Roy S.W."/>
            <person name="Sarai C."/>
            <person name="Schaack S."/>
            <person name="Shirato S."/>
            <person name="Slamovits C.H."/>
            <person name="Spencer D.F."/>
            <person name="Suzuki S."/>
            <person name="Worden A.Z."/>
            <person name="Zauner S."/>
            <person name="Barry K."/>
            <person name="Bell C."/>
            <person name="Bharti A.K."/>
            <person name="Crow J.A."/>
            <person name="Grimwood J."/>
            <person name="Kramer R."/>
            <person name="Lindquist E."/>
            <person name="Lucas S."/>
            <person name="Salamov A."/>
            <person name="McFadden G.I."/>
            <person name="Lane C.E."/>
            <person name="Keeling P.J."/>
            <person name="Gray M.W."/>
            <person name="Grigoriev I.V."/>
            <person name="Archibald J.M."/>
        </authorList>
    </citation>
    <scope>NUCLEOTIDE SEQUENCE</scope>
    <source>
        <strain evidence="4">CCMP2712</strain>
    </source>
</reference>
<proteinExistence type="predicted"/>
<dbReference type="HOGENOM" id="CLU_712618_0_0_1"/>
<dbReference type="AlphaFoldDB" id="L1IUP3"/>
<gene>
    <name evidence="2" type="ORF">GUITHDRAFT_143140</name>
</gene>
<dbReference type="EnsemblProtists" id="EKX39986">
    <property type="protein sequence ID" value="EKX39986"/>
    <property type="gene ID" value="GUITHDRAFT_143140"/>
</dbReference>
<reference evidence="2 4" key="1">
    <citation type="journal article" date="2012" name="Nature">
        <title>Algal genomes reveal evolutionary mosaicism and the fate of nucleomorphs.</title>
        <authorList>
            <consortium name="DOE Joint Genome Institute"/>
            <person name="Curtis B.A."/>
            <person name="Tanifuji G."/>
            <person name="Burki F."/>
            <person name="Gruber A."/>
            <person name="Irimia M."/>
            <person name="Maruyama S."/>
            <person name="Arias M.C."/>
            <person name="Ball S.G."/>
            <person name="Gile G.H."/>
            <person name="Hirakawa Y."/>
            <person name="Hopkins J.F."/>
            <person name="Kuo A."/>
            <person name="Rensing S.A."/>
            <person name="Schmutz J."/>
            <person name="Symeonidi A."/>
            <person name="Elias M."/>
            <person name="Eveleigh R.J."/>
            <person name="Herman E.K."/>
            <person name="Klute M.J."/>
            <person name="Nakayama T."/>
            <person name="Obornik M."/>
            <person name="Reyes-Prieto A."/>
            <person name="Armbrust E.V."/>
            <person name="Aves S.J."/>
            <person name="Beiko R.G."/>
            <person name="Coutinho P."/>
            <person name="Dacks J.B."/>
            <person name="Durnford D.G."/>
            <person name="Fast N.M."/>
            <person name="Green B.R."/>
            <person name="Grisdale C.J."/>
            <person name="Hempel F."/>
            <person name="Henrissat B."/>
            <person name="Hoppner M.P."/>
            <person name="Ishida K."/>
            <person name="Kim E."/>
            <person name="Koreny L."/>
            <person name="Kroth P.G."/>
            <person name="Liu Y."/>
            <person name="Malik S.B."/>
            <person name="Maier U.G."/>
            <person name="McRose D."/>
            <person name="Mock T."/>
            <person name="Neilson J.A."/>
            <person name="Onodera N.T."/>
            <person name="Poole A.M."/>
            <person name="Pritham E.J."/>
            <person name="Richards T.A."/>
            <person name="Rocap G."/>
            <person name="Roy S.W."/>
            <person name="Sarai C."/>
            <person name="Schaack S."/>
            <person name="Shirato S."/>
            <person name="Slamovits C.H."/>
            <person name="Spencer D.F."/>
            <person name="Suzuki S."/>
            <person name="Worden A.Z."/>
            <person name="Zauner S."/>
            <person name="Barry K."/>
            <person name="Bell C."/>
            <person name="Bharti A.K."/>
            <person name="Crow J.A."/>
            <person name="Grimwood J."/>
            <person name="Kramer R."/>
            <person name="Lindquist E."/>
            <person name="Lucas S."/>
            <person name="Salamov A."/>
            <person name="McFadden G.I."/>
            <person name="Lane C.E."/>
            <person name="Keeling P.J."/>
            <person name="Gray M.W."/>
            <person name="Grigoriev I.V."/>
            <person name="Archibald J.M."/>
        </authorList>
    </citation>
    <scope>NUCLEOTIDE SEQUENCE</scope>
    <source>
        <strain evidence="2 4">CCMP2712</strain>
    </source>
</reference>
<dbReference type="Proteomes" id="UP000011087">
    <property type="component" value="Unassembled WGS sequence"/>
</dbReference>
<keyword evidence="4" id="KW-1185">Reference proteome</keyword>
<name>L1IUP3_GUITC</name>
<dbReference type="OMA" id="TGGGYWI"/>
<evidence type="ECO:0000256" key="1">
    <source>
        <dbReference type="SAM" id="MobiDB-lite"/>
    </source>
</evidence>
<feature type="region of interest" description="Disordered" evidence="1">
    <location>
        <begin position="26"/>
        <end position="74"/>
    </location>
</feature>